<comment type="similarity">
    <text evidence="13">Belongs to the TonB-dependent receptor family.</text>
</comment>
<dbReference type="GO" id="GO:0038023">
    <property type="term" value="F:signaling receptor activity"/>
    <property type="evidence" value="ECO:0007669"/>
    <property type="project" value="InterPro"/>
</dbReference>
<comment type="subcellular location">
    <subcellularLocation>
        <location evidence="1 13">Cell outer membrane</location>
        <topology evidence="1 13">Multi-pass membrane protein</topology>
    </subcellularLocation>
</comment>
<keyword evidence="12 13" id="KW-0998">Cell outer membrane</keyword>
<dbReference type="SMART" id="SM00965">
    <property type="entry name" value="STN"/>
    <property type="match status" value="1"/>
</dbReference>
<organism evidence="15 16">
    <name type="scientific">Acetobacter fabarum</name>
    <dbReference type="NCBI Taxonomy" id="483199"/>
    <lineage>
        <taxon>Bacteria</taxon>
        <taxon>Pseudomonadati</taxon>
        <taxon>Pseudomonadota</taxon>
        <taxon>Alphaproteobacteria</taxon>
        <taxon>Acetobacterales</taxon>
        <taxon>Acetobacteraceae</taxon>
        <taxon>Acetobacter</taxon>
    </lineage>
</organism>
<evidence type="ECO:0000256" key="13">
    <source>
        <dbReference type="PROSITE-ProRule" id="PRU01360"/>
    </source>
</evidence>
<dbReference type="GO" id="GO:0015344">
    <property type="term" value="F:siderophore uptake transmembrane transporter activity"/>
    <property type="evidence" value="ECO:0007669"/>
    <property type="project" value="TreeGrafter"/>
</dbReference>
<evidence type="ECO:0000313" key="15">
    <source>
        <dbReference type="EMBL" id="PAK78697.1"/>
    </source>
</evidence>
<evidence type="ECO:0000256" key="4">
    <source>
        <dbReference type="ARBA" id="ARBA00022496"/>
    </source>
</evidence>
<dbReference type="GO" id="GO:0009279">
    <property type="term" value="C:cell outer membrane"/>
    <property type="evidence" value="ECO:0007669"/>
    <property type="project" value="UniProtKB-SubCell"/>
</dbReference>
<evidence type="ECO:0000256" key="10">
    <source>
        <dbReference type="ARBA" id="ARBA00023136"/>
    </source>
</evidence>
<dbReference type="PROSITE" id="PS52016">
    <property type="entry name" value="TONB_DEPENDENT_REC_3"/>
    <property type="match status" value="1"/>
</dbReference>
<name>A0A269XZF7_9PROT</name>
<dbReference type="InterPro" id="IPR037066">
    <property type="entry name" value="Plug_dom_sf"/>
</dbReference>
<dbReference type="Pfam" id="PF07715">
    <property type="entry name" value="Plug"/>
    <property type="match status" value="1"/>
</dbReference>
<keyword evidence="11 15" id="KW-0675">Receptor</keyword>
<dbReference type="SUPFAM" id="SSF56935">
    <property type="entry name" value="Porins"/>
    <property type="match status" value="1"/>
</dbReference>
<evidence type="ECO:0000256" key="8">
    <source>
        <dbReference type="ARBA" id="ARBA00023065"/>
    </source>
</evidence>
<keyword evidence="10 13" id="KW-0472">Membrane</keyword>
<sequence length="821" mass="88741">MHHILFGRRLKNVSVGWYALGGLLCSATAGLPAIAQTAPLPGVGVHTFHIASQPLAAAIRQFSRQSGVQVSVPTSLVRNLVSGEVSGTLSAPDALGKMLAGTGLSFKSTAPTSVALVQGGTAAAPVGRAKSESVDVVGRARTASTMASSGTKTNTPLVNTAQSITVISRREMDNRGVLSLNQAIRYIAGVLPDQRGATASRYDQFTLRGFTVPTFLDGLKEQASPTGYATAQTDTSRLDRIEVLKGPSSALYGQSSPGGLVALSSKLATADKFYGSLTATGGSFDLYRVDGDVGGWATKDGFVRYRLYGTVNGSDSQLSQTVNRRYSISPTVTFGGDGPTTFTLLGNYQYDPKSGAYGSVPLQGSLKKAAFGYIPRNFYDGERSYEEFDRNHGAITYIFNHEFNKNWSVASRGRYDDIQTKYKSVYNKGVYMDSGYTRHMDLEQLGDFSRGMIFANERMQNLAFDSQVKGRFNTSILHHQLMVGFDYQQSHATEVDGWGDAPGINVLHPLYGQPLTNPPVASNYVTNQHQIGLYAQDQIRIENLYLTGSLRNDWYHSEQNERVSNQRTTESPGQITFRASGLYHFDFGLSPYISYATSFEPQAGLVSNDGGLHKHQADPSMGKQLEGGLKYQIPGLPVLLSAAAFHIEQTGVLVSVPSSDYSTQSGKVHSDGFEFEAHVEAYKGLDVTAAVSTQRVKDDSTGRPLIGANRGNASLFAFYTMQSGRLKGFGFGGGVRHVASSYGGTASYGAVTVPSYTLFDGSISYDMSNLGSSFKGWTLQASVHNLFNKRFVSSCYAGAPYSEWCWYGEQRNAQASVGYTW</sequence>
<dbReference type="AlphaFoldDB" id="A0A269XZF7"/>
<dbReference type="EMBL" id="NCXK01000003">
    <property type="protein sequence ID" value="PAK78697.1"/>
    <property type="molecule type" value="Genomic_DNA"/>
</dbReference>
<dbReference type="GO" id="GO:0015891">
    <property type="term" value="P:siderophore transport"/>
    <property type="evidence" value="ECO:0007669"/>
    <property type="project" value="InterPro"/>
</dbReference>
<comment type="caution">
    <text evidence="15">The sequence shown here is derived from an EMBL/GenBank/DDBJ whole genome shotgun (WGS) entry which is preliminary data.</text>
</comment>
<keyword evidence="8" id="KW-0406">Ion transport</keyword>
<dbReference type="InterPro" id="IPR012910">
    <property type="entry name" value="Plug_dom"/>
</dbReference>
<keyword evidence="9" id="KW-0798">TonB box</keyword>
<evidence type="ECO:0000313" key="16">
    <source>
        <dbReference type="Proteomes" id="UP000216151"/>
    </source>
</evidence>
<evidence type="ECO:0000256" key="7">
    <source>
        <dbReference type="ARBA" id="ARBA00023004"/>
    </source>
</evidence>
<evidence type="ECO:0000256" key="11">
    <source>
        <dbReference type="ARBA" id="ARBA00023170"/>
    </source>
</evidence>
<evidence type="ECO:0000256" key="3">
    <source>
        <dbReference type="ARBA" id="ARBA00022452"/>
    </source>
</evidence>
<keyword evidence="7" id="KW-0408">Iron</keyword>
<evidence type="ECO:0000256" key="2">
    <source>
        <dbReference type="ARBA" id="ARBA00022448"/>
    </source>
</evidence>
<dbReference type="Gene3D" id="3.55.50.30">
    <property type="match status" value="1"/>
</dbReference>
<dbReference type="Gene3D" id="2.170.130.10">
    <property type="entry name" value="TonB-dependent receptor, plug domain"/>
    <property type="match status" value="1"/>
</dbReference>
<keyword evidence="16" id="KW-1185">Reference proteome</keyword>
<gene>
    <name evidence="15" type="ORF">B8X00_04400</name>
</gene>
<proteinExistence type="inferred from homology"/>
<evidence type="ECO:0000256" key="9">
    <source>
        <dbReference type="ARBA" id="ARBA00023077"/>
    </source>
</evidence>
<keyword evidence="5 13" id="KW-0812">Transmembrane</keyword>
<accession>A0A269XZF7</accession>
<dbReference type="Proteomes" id="UP000216151">
    <property type="component" value="Unassembled WGS sequence"/>
</dbReference>
<feature type="domain" description="Secretin/TonB short N-terminal" evidence="14">
    <location>
        <begin position="68"/>
        <end position="119"/>
    </location>
</feature>
<dbReference type="InterPro" id="IPR036942">
    <property type="entry name" value="Beta-barrel_TonB_sf"/>
</dbReference>
<dbReference type="InterPro" id="IPR011662">
    <property type="entry name" value="Secretin/TonB_short_N"/>
</dbReference>
<evidence type="ECO:0000256" key="12">
    <source>
        <dbReference type="ARBA" id="ARBA00023237"/>
    </source>
</evidence>
<dbReference type="PANTHER" id="PTHR32552:SF68">
    <property type="entry name" value="FERRICHROME OUTER MEMBRANE TRANSPORTER_PHAGE RECEPTOR"/>
    <property type="match status" value="1"/>
</dbReference>
<keyword evidence="4" id="KW-0410">Iron transport</keyword>
<reference evidence="15 16" key="1">
    <citation type="submission" date="2017-04" db="EMBL/GenBank/DDBJ databases">
        <title>Kefir bacterial isolates.</title>
        <authorList>
            <person name="Kim Y."/>
            <person name="Blasche S."/>
            <person name="Patil K.R."/>
        </authorList>
    </citation>
    <scope>NUCLEOTIDE SEQUENCE [LARGE SCALE GENOMIC DNA]</scope>
    <source>
        <strain evidence="15 16">KR</strain>
    </source>
</reference>
<dbReference type="Gene3D" id="2.40.170.20">
    <property type="entry name" value="TonB-dependent receptor, beta-barrel domain"/>
    <property type="match status" value="1"/>
</dbReference>
<protein>
    <submittedName>
        <fullName evidence="15">TonB-dependent siderophore receptor</fullName>
    </submittedName>
</protein>
<dbReference type="NCBIfam" id="TIGR01783">
    <property type="entry name" value="TonB-siderophor"/>
    <property type="match status" value="1"/>
</dbReference>
<evidence type="ECO:0000256" key="5">
    <source>
        <dbReference type="ARBA" id="ARBA00022692"/>
    </source>
</evidence>
<keyword evidence="2 13" id="KW-0813">Transport</keyword>
<dbReference type="InterPro" id="IPR039426">
    <property type="entry name" value="TonB-dep_rcpt-like"/>
</dbReference>
<keyword evidence="3 13" id="KW-1134">Transmembrane beta strand</keyword>
<keyword evidence="6" id="KW-0732">Signal</keyword>
<evidence type="ECO:0000256" key="1">
    <source>
        <dbReference type="ARBA" id="ARBA00004571"/>
    </source>
</evidence>
<evidence type="ECO:0000256" key="6">
    <source>
        <dbReference type="ARBA" id="ARBA00022729"/>
    </source>
</evidence>
<dbReference type="OrthoDB" id="9760333at2"/>
<dbReference type="InterPro" id="IPR010105">
    <property type="entry name" value="TonB_sidphr_rcpt"/>
</dbReference>
<evidence type="ECO:0000259" key="14">
    <source>
        <dbReference type="SMART" id="SM00965"/>
    </source>
</evidence>
<dbReference type="PANTHER" id="PTHR32552">
    <property type="entry name" value="FERRICHROME IRON RECEPTOR-RELATED"/>
    <property type="match status" value="1"/>
</dbReference>
<dbReference type="CDD" id="cd01347">
    <property type="entry name" value="ligand_gated_channel"/>
    <property type="match status" value="1"/>
</dbReference>